<comment type="function">
    <text evidence="11">Catalyzes the hydrolysis of the adenine ring of phosphoribosyl-AMP.</text>
</comment>
<sequence length="174" mass="20561">MDGCLCLLARWCHSVHFIRGSSEVLRGSFRRNGRRHFNHRKVKSEEKKMEFVEELIFNHQGLIPVIIQDIDTNEVLMMAWMNEEALKKTLETGKTHFWSRSRRRLWLKGETSGHHQLVREVYVDCDGDVLLIKVEQIKAACHTGYKSCFFRKVDKNGRLRTVGKKIFEPREVYK</sequence>
<dbReference type="Pfam" id="PF01502">
    <property type="entry name" value="PRA-CH"/>
    <property type="match status" value="1"/>
</dbReference>
<dbReference type="PANTHER" id="PTHR42945">
    <property type="entry name" value="HISTIDINE BIOSYNTHESIS BIFUNCTIONAL PROTEIN"/>
    <property type="match status" value="1"/>
</dbReference>
<comment type="pathway">
    <text evidence="3 11">Amino-acid biosynthesis; L-histidine biosynthesis; L-histidine from 5-phospho-alpha-D-ribose 1-diphosphate: step 3/9.</text>
</comment>
<accession>A0A497E410</accession>
<comment type="cofactor">
    <cofactor evidence="11">
        <name>Zn(2+)</name>
        <dbReference type="ChEBI" id="CHEBI:29105"/>
    </cofactor>
    <text evidence="11">Binds 1 zinc ion per subunit.</text>
</comment>
<keyword evidence="7 11" id="KW-0963">Cytoplasm</keyword>
<dbReference type="PANTHER" id="PTHR42945:SF1">
    <property type="entry name" value="HISTIDINE BIOSYNTHESIS BIFUNCTIONAL PROTEIN HIS7"/>
    <property type="match status" value="1"/>
</dbReference>
<feature type="binding site" evidence="11">
    <location>
        <position position="141"/>
    </location>
    <ligand>
        <name>Zn(2+)</name>
        <dbReference type="ChEBI" id="CHEBI:29105"/>
        <note>ligand shared between dimeric partners</note>
    </ligand>
</feature>
<evidence type="ECO:0000256" key="2">
    <source>
        <dbReference type="ARBA" id="ARBA00001460"/>
    </source>
</evidence>
<evidence type="ECO:0000256" key="8">
    <source>
        <dbReference type="ARBA" id="ARBA00022605"/>
    </source>
</evidence>
<dbReference type="InterPro" id="IPR038019">
    <property type="entry name" value="PRib_AMP_CycHydrolase_sf"/>
</dbReference>
<dbReference type="GO" id="GO:0000105">
    <property type="term" value="P:L-histidine biosynthetic process"/>
    <property type="evidence" value="ECO:0007669"/>
    <property type="project" value="UniProtKB-UniRule"/>
</dbReference>
<evidence type="ECO:0000313" key="14">
    <source>
        <dbReference type="Proteomes" id="UP000279422"/>
    </source>
</evidence>
<proteinExistence type="inferred from homology"/>
<evidence type="ECO:0000256" key="4">
    <source>
        <dbReference type="ARBA" id="ARBA00005204"/>
    </source>
</evidence>
<feature type="binding site" evidence="11">
    <location>
        <position position="148"/>
    </location>
    <ligand>
        <name>Zn(2+)</name>
        <dbReference type="ChEBI" id="CHEBI:29105"/>
        <note>ligand shared between dimeric partners</note>
    </ligand>
</feature>
<evidence type="ECO:0000256" key="6">
    <source>
        <dbReference type="ARBA" id="ARBA00008299"/>
    </source>
</evidence>
<evidence type="ECO:0000256" key="7">
    <source>
        <dbReference type="ARBA" id="ARBA00022490"/>
    </source>
</evidence>
<reference evidence="13 14" key="1">
    <citation type="submission" date="2018-06" db="EMBL/GenBank/DDBJ databases">
        <title>Extensive metabolic versatility and redundancy in microbially diverse, dynamic hydrothermal sediments.</title>
        <authorList>
            <person name="Dombrowski N."/>
            <person name="Teske A."/>
            <person name="Baker B.J."/>
        </authorList>
    </citation>
    <scope>NUCLEOTIDE SEQUENCE [LARGE SCALE GENOMIC DNA]</scope>
    <source>
        <strain evidence="13">B47_G16</strain>
    </source>
</reference>
<feature type="binding site" evidence="11">
    <location>
        <position position="126"/>
    </location>
    <ligand>
        <name>Mg(2+)</name>
        <dbReference type="ChEBI" id="CHEBI:18420"/>
    </ligand>
</feature>
<comment type="pathway">
    <text evidence="4">Amino-acid biosynthesis; L-histidine biosynthesis; L-histidine from 5-phospho-alpha-D-ribose 1-diphosphate: step 2/9.</text>
</comment>
<evidence type="ECO:0000256" key="5">
    <source>
        <dbReference type="ARBA" id="ARBA00007731"/>
    </source>
</evidence>
<dbReference type="SUPFAM" id="SSF141734">
    <property type="entry name" value="HisI-like"/>
    <property type="match status" value="1"/>
</dbReference>
<feature type="binding site" evidence="11">
    <location>
        <position position="124"/>
    </location>
    <ligand>
        <name>Mg(2+)</name>
        <dbReference type="ChEBI" id="CHEBI:18420"/>
    </ligand>
</feature>
<gene>
    <name evidence="11" type="primary">hisI</name>
    <name evidence="13" type="ORF">DRJ00_04025</name>
</gene>
<comment type="similarity">
    <text evidence="5">In the C-terminal section; belongs to the PRA-PH family.</text>
</comment>
<dbReference type="GO" id="GO:0000287">
    <property type="term" value="F:magnesium ion binding"/>
    <property type="evidence" value="ECO:0007669"/>
    <property type="project" value="UniProtKB-UniRule"/>
</dbReference>
<dbReference type="Proteomes" id="UP000279422">
    <property type="component" value="Unassembled WGS sequence"/>
</dbReference>
<feature type="domain" description="Phosphoribosyl-AMP cyclohydrolase" evidence="12">
    <location>
        <begin position="77"/>
        <end position="150"/>
    </location>
</feature>
<evidence type="ECO:0000256" key="11">
    <source>
        <dbReference type="HAMAP-Rule" id="MF_01021"/>
    </source>
</evidence>
<dbReference type="FunFam" id="3.10.20.810:FF:000001">
    <property type="entry name" value="Histidine biosynthesis bifunctional protein HisIE"/>
    <property type="match status" value="1"/>
</dbReference>
<feature type="binding site" evidence="11">
    <location>
        <position position="125"/>
    </location>
    <ligand>
        <name>Zn(2+)</name>
        <dbReference type="ChEBI" id="CHEBI:29105"/>
        <note>ligand shared between dimeric partners</note>
    </ligand>
</feature>
<name>A0A497E410_UNCAE</name>
<dbReference type="AlphaFoldDB" id="A0A497E410"/>
<organism evidence="13 14">
    <name type="scientific">Aerophobetes bacterium</name>
    <dbReference type="NCBI Taxonomy" id="2030807"/>
    <lineage>
        <taxon>Bacteria</taxon>
        <taxon>Candidatus Aerophobota</taxon>
    </lineage>
</organism>
<comment type="subunit">
    <text evidence="11">Homodimer.</text>
</comment>
<evidence type="ECO:0000259" key="12">
    <source>
        <dbReference type="Pfam" id="PF01502"/>
    </source>
</evidence>
<comment type="caution">
    <text evidence="13">The sequence shown here is derived from an EMBL/GenBank/DDBJ whole genome shotgun (WGS) entry which is preliminary data.</text>
</comment>
<evidence type="ECO:0000313" key="13">
    <source>
        <dbReference type="EMBL" id="RLE09521.1"/>
    </source>
</evidence>
<dbReference type="EC" id="3.5.4.19" evidence="11"/>
<comment type="subcellular location">
    <subcellularLocation>
        <location evidence="11">Cytoplasm</location>
    </subcellularLocation>
</comment>
<evidence type="ECO:0000256" key="10">
    <source>
        <dbReference type="ARBA" id="ARBA00023102"/>
    </source>
</evidence>
<dbReference type="Gene3D" id="3.10.20.810">
    <property type="entry name" value="Phosphoribosyl-AMP cyclohydrolase"/>
    <property type="match status" value="1"/>
</dbReference>
<evidence type="ECO:0000256" key="1">
    <source>
        <dbReference type="ARBA" id="ARBA00000024"/>
    </source>
</evidence>
<dbReference type="InterPro" id="IPR002496">
    <property type="entry name" value="PRib_AMP_CycHydrolase_dom"/>
</dbReference>
<comment type="similarity">
    <text evidence="11">Belongs to the PRA-CH family.</text>
</comment>
<feature type="binding site" evidence="11">
    <location>
        <position position="128"/>
    </location>
    <ligand>
        <name>Mg(2+)</name>
        <dbReference type="ChEBI" id="CHEBI:18420"/>
    </ligand>
</feature>
<comment type="similarity">
    <text evidence="6">In the N-terminal section; belongs to the PRA-CH family.</text>
</comment>
<dbReference type="UniPathway" id="UPA00031">
    <property type="reaction ID" value="UER00008"/>
</dbReference>
<dbReference type="EMBL" id="QMPZ01000042">
    <property type="protein sequence ID" value="RLE09521.1"/>
    <property type="molecule type" value="Genomic_DNA"/>
</dbReference>
<comment type="catalytic activity">
    <reaction evidence="2">
        <text>1-(5-phospho-beta-D-ribosyl)-ATP + H2O = 1-(5-phospho-beta-D-ribosyl)-5'-AMP + diphosphate + H(+)</text>
        <dbReference type="Rhea" id="RHEA:22828"/>
        <dbReference type="ChEBI" id="CHEBI:15377"/>
        <dbReference type="ChEBI" id="CHEBI:15378"/>
        <dbReference type="ChEBI" id="CHEBI:33019"/>
        <dbReference type="ChEBI" id="CHEBI:59457"/>
        <dbReference type="ChEBI" id="CHEBI:73183"/>
        <dbReference type="EC" id="3.6.1.31"/>
    </reaction>
</comment>
<dbReference type="NCBIfam" id="NF000768">
    <property type="entry name" value="PRK00051.1"/>
    <property type="match status" value="1"/>
</dbReference>
<protein>
    <recommendedName>
        <fullName evidence="11">Phosphoribosyl-AMP cyclohydrolase</fullName>
        <shortName evidence="11">PRA-CH</shortName>
        <ecNumber evidence="11">3.5.4.19</ecNumber>
    </recommendedName>
</protein>
<keyword evidence="11" id="KW-0460">Magnesium</keyword>
<evidence type="ECO:0000256" key="9">
    <source>
        <dbReference type="ARBA" id="ARBA00022801"/>
    </source>
</evidence>
<keyword evidence="10 11" id="KW-0368">Histidine biosynthesis</keyword>
<evidence type="ECO:0000256" key="3">
    <source>
        <dbReference type="ARBA" id="ARBA00005169"/>
    </source>
</evidence>
<keyword evidence="11" id="KW-0479">Metal-binding</keyword>
<dbReference type="GO" id="GO:0004635">
    <property type="term" value="F:phosphoribosyl-AMP cyclohydrolase activity"/>
    <property type="evidence" value="ECO:0007669"/>
    <property type="project" value="UniProtKB-UniRule"/>
</dbReference>
<dbReference type="HAMAP" id="MF_01021">
    <property type="entry name" value="HisI"/>
    <property type="match status" value="1"/>
</dbReference>
<dbReference type="InterPro" id="IPR026660">
    <property type="entry name" value="PRA-CH"/>
</dbReference>
<keyword evidence="9 11" id="KW-0378">Hydrolase</keyword>
<dbReference type="GO" id="GO:0004636">
    <property type="term" value="F:phosphoribosyl-ATP diphosphatase activity"/>
    <property type="evidence" value="ECO:0007669"/>
    <property type="project" value="UniProtKB-EC"/>
</dbReference>
<dbReference type="GO" id="GO:0005737">
    <property type="term" value="C:cytoplasm"/>
    <property type="evidence" value="ECO:0007669"/>
    <property type="project" value="UniProtKB-SubCell"/>
</dbReference>
<keyword evidence="8 11" id="KW-0028">Amino-acid biosynthesis</keyword>
<comment type="cofactor">
    <cofactor evidence="11">
        <name>Mg(2+)</name>
        <dbReference type="ChEBI" id="CHEBI:18420"/>
    </cofactor>
    <text evidence="11">Binds 1 Mg(2+) ion per subunit.</text>
</comment>
<keyword evidence="11" id="KW-0862">Zinc</keyword>
<dbReference type="GO" id="GO:0008270">
    <property type="term" value="F:zinc ion binding"/>
    <property type="evidence" value="ECO:0007669"/>
    <property type="project" value="UniProtKB-UniRule"/>
</dbReference>
<comment type="catalytic activity">
    <reaction evidence="1 11">
        <text>1-(5-phospho-beta-D-ribosyl)-5'-AMP + H2O = 1-(5-phospho-beta-D-ribosyl)-5-[(5-phospho-beta-D-ribosylamino)methylideneamino]imidazole-4-carboxamide</text>
        <dbReference type="Rhea" id="RHEA:20049"/>
        <dbReference type="ChEBI" id="CHEBI:15377"/>
        <dbReference type="ChEBI" id="CHEBI:58435"/>
        <dbReference type="ChEBI" id="CHEBI:59457"/>
        <dbReference type="EC" id="3.5.4.19"/>
    </reaction>
</comment>